<reference evidence="2" key="1">
    <citation type="submission" date="2021-01" db="EMBL/GenBank/DDBJ databases">
        <authorList>
            <consortium name="Genoscope - CEA"/>
            <person name="William W."/>
        </authorList>
    </citation>
    <scope>NUCLEOTIDE SEQUENCE</scope>
</reference>
<dbReference type="AlphaFoldDB" id="A0A8S1N8I6"/>
<keyword evidence="3" id="KW-1185">Reference proteome</keyword>
<dbReference type="EMBL" id="CAJJDM010000079">
    <property type="protein sequence ID" value="CAD8086416.1"/>
    <property type="molecule type" value="Genomic_DNA"/>
</dbReference>
<feature type="transmembrane region" description="Helical" evidence="1">
    <location>
        <begin position="54"/>
        <end position="71"/>
    </location>
</feature>
<comment type="caution">
    <text evidence="2">The sequence shown here is derived from an EMBL/GenBank/DDBJ whole genome shotgun (WGS) entry which is preliminary data.</text>
</comment>
<name>A0A8S1N8I6_PARPR</name>
<organism evidence="2 3">
    <name type="scientific">Paramecium primaurelia</name>
    <dbReference type="NCBI Taxonomy" id="5886"/>
    <lineage>
        <taxon>Eukaryota</taxon>
        <taxon>Sar</taxon>
        <taxon>Alveolata</taxon>
        <taxon>Ciliophora</taxon>
        <taxon>Intramacronucleata</taxon>
        <taxon>Oligohymenophorea</taxon>
        <taxon>Peniculida</taxon>
        <taxon>Parameciidae</taxon>
        <taxon>Paramecium</taxon>
    </lineage>
</organism>
<gene>
    <name evidence="2" type="ORF">PPRIM_AZ9-3.1.T0760177</name>
</gene>
<feature type="transmembrane region" description="Helical" evidence="1">
    <location>
        <begin position="106"/>
        <end position="124"/>
    </location>
</feature>
<evidence type="ECO:0000313" key="3">
    <source>
        <dbReference type="Proteomes" id="UP000688137"/>
    </source>
</evidence>
<dbReference type="Proteomes" id="UP000688137">
    <property type="component" value="Unassembled WGS sequence"/>
</dbReference>
<keyword evidence="1" id="KW-0812">Transmembrane</keyword>
<accession>A0A8S1N8I6</accession>
<keyword evidence="1" id="KW-0472">Membrane</keyword>
<proteinExistence type="predicted"/>
<sequence>MALNNSEQVIKFLRESEKLDSNAYQSLLKLAENKPIHLYEIGKLTKLLLLGSRYQVIFYTLFGLGYMGIIGQQKYKQLQIDLENVDKTQKYYEIKQDRIESKIKKLKIVAILFGLTSTLGLFVTQRMGQKIPKSLWFLPNGEFKLTFYSFFGFKKHITAPISDFQLCTSSSKINKTVMMRYKNKELSTIGTGVSHSNLIRYLISAQTKSDQKI</sequence>
<keyword evidence="1" id="KW-1133">Transmembrane helix</keyword>
<evidence type="ECO:0000256" key="1">
    <source>
        <dbReference type="SAM" id="Phobius"/>
    </source>
</evidence>
<evidence type="ECO:0008006" key="4">
    <source>
        <dbReference type="Google" id="ProtNLM"/>
    </source>
</evidence>
<evidence type="ECO:0000313" key="2">
    <source>
        <dbReference type="EMBL" id="CAD8086416.1"/>
    </source>
</evidence>
<protein>
    <recommendedName>
        <fullName evidence="4">Transmembrane protein</fullName>
    </recommendedName>
</protein>
<dbReference type="OMA" id="RYQVIFY"/>